<dbReference type="STRING" id="1122192.SAMN02745673_04430"/>
<evidence type="ECO:0000313" key="1">
    <source>
        <dbReference type="EMBL" id="SKA35191.1"/>
    </source>
</evidence>
<sequence length="194" mass="21438">MKEFTIVPIDREPAPATFLITGIPGSGKSTVARALAQRFELGAHIEVDRLQEFIVSGGRWPGPEPEEEADRQLFLRARNAALLADSYVDAGVVPVIDDVVVLRPHLDFYRKAVSRTPLTLIVLAPAPEVTTRRNRERDKTLVEDWSFLDEAMRGQIPDEGVWIDNAELTVDQTVDEILRITGIGGGKGRVPTTT</sequence>
<evidence type="ECO:0000313" key="2">
    <source>
        <dbReference type="Proteomes" id="UP000190637"/>
    </source>
</evidence>
<accession>A0A1T4T4M0</accession>
<name>A0A1T4T4M0_9ACTN</name>
<dbReference type="RefSeq" id="WP_200813745.1">
    <property type="nucleotide sequence ID" value="NZ_FUWS01000014.1"/>
</dbReference>
<reference evidence="1 2" key="1">
    <citation type="submission" date="2017-02" db="EMBL/GenBank/DDBJ databases">
        <authorList>
            <person name="Peterson S.W."/>
        </authorList>
    </citation>
    <scope>NUCLEOTIDE SEQUENCE [LARGE SCALE GENOMIC DNA]</scope>
    <source>
        <strain evidence="1 2">DSM 45154</strain>
    </source>
</reference>
<dbReference type="Pfam" id="PF13238">
    <property type="entry name" value="AAA_18"/>
    <property type="match status" value="1"/>
</dbReference>
<dbReference type="Gene3D" id="3.40.50.300">
    <property type="entry name" value="P-loop containing nucleotide triphosphate hydrolases"/>
    <property type="match status" value="1"/>
</dbReference>
<dbReference type="InterPro" id="IPR027417">
    <property type="entry name" value="P-loop_NTPase"/>
</dbReference>
<keyword evidence="2" id="KW-1185">Reference proteome</keyword>
<dbReference type="Proteomes" id="UP000190637">
    <property type="component" value="Unassembled WGS sequence"/>
</dbReference>
<organism evidence="1 2">
    <name type="scientific">Marinactinospora thermotolerans DSM 45154</name>
    <dbReference type="NCBI Taxonomy" id="1122192"/>
    <lineage>
        <taxon>Bacteria</taxon>
        <taxon>Bacillati</taxon>
        <taxon>Actinomycetota</taxon>
        <taxon>Actinomycetes</taxon>
        <taxon>Streptosporangiales</taxon>
        <taxon>Nocardiopsidaceae</taxon>
        <taxon>Marinactinospora</taxon>
    </lineage>
</organism>
<protein>
    <submittedName>
        <fullName evidence="1">AAA domain-containing protein</fullName>
    </submittedName>
</protein>
<dbReference type="AlphaFoldDB" id="A0A1T4T4M0"/>
<dbReference type="EMBL" id="FUWS01000014">
    <property type="protein sequence ID" value="SKA35191.1"/>
    <property type="molecule type" value="Genomic_DNA"/>
</dbReference>
<gene>
    <name evidence="1" type="ORF">SAMN02745673_04430</name>
</gene>
<proteinExistence type="predicted"/>
<dbReference type="SUPFAM" id="SSF52540">
    <property type="entry name" value="P-loop containing nucleoside triphosphate hydrolases"/>
    <property type="match status" value="1"/>
</dbReference>